<feature type="chain" id="PRO_5004291801" evidence="1">
    <location>
        <begin position="36"/>
        <end position="140"/>
    </location>
</feature>
<dbReference type="eggNOG" id="ENOG5034B10">
    <property type="taxonomic scope" value="Bacteria"/>
</dbReference>
<feature type="signal peptide" evidence="1">
    <location>
        <begin position="1"/>
        <end position="35"/>
    </location>
</feature>
<proteinExistence type="predicted"/>
<gene>
    <name evidence="2" type="ordered locus">SYNW2152</name>
</gene>
<dbReference type="HOGENOM" id="CLU_134474_0_0_3"/>
<evidence type="ECO:0000256" key="1">
    <source>
        <dbReference type="SAM" id="SignalP"/>
    </source>
</evidence>
<reference evidence="2 3" key="1">
    <citation type="journal article" date="2003" name="Nature">
        <title>The genome of a motile marine Synechococcus.</title>
        <authorList>
            <person name="Palenik B."/>
            <person name="Brahamsha B."/>
            <person name="Larimer F."/>
            <person name="Land M."/>
            <person name="Hauser L."/>
            <person name="Chain P."/>
            <person name="Lamerdin J."/>
            <person name="Regala W."/>
            <person name="Allen E.A."/>
            <person name="McCarren J."/>
            <person name="Paulsen I."/>
            <person name="Dufresne A."/>
            <person name="Partensky F."/>
            <person name="Webb E."/>
            <person name="Waterbury J."/>
        </authorList>
    </citation>
    <scope>NUCLEOTIDE SEQUENCE [LARGE SCALE GENOMIC DNA]</scope>
    <source>
        <strain evidence="2 3">WH8102</strain>
    </source>
</reference>
<keyword evidence="3" id="KW-1185">Reference proteome</keyword>
<sequence length="140" mass="15309">MKTPPTSSSSHNAAMSHFISTRLLLLLALSLPAQAAGTPPTWPSKDQLRAVQSAAFDCSRENTKETCDRARSLADPLMDHPLLPGVCKDVVWSLLEQARVAPSNDYKRRDAIDEPARRITRICAKPAKPKKPKPVAPTQS</sequence>
<evidence type="ECO:0000313" key="2">
    <source>
        <dbReference type="EMBL" id="CAE08667.1"/>
    </source>
</evidence>
<dbReference type="AlphaFoldDB" id="Q7U4B9"/>
<dbReference type="KEGG" id="syw:SYNW2152"/>
<accession>Q7U4B9</accession>
<evidence type="ECO:0000313" key="3">
    <source>
        <dbReference type="Proteomes" id="UP000001422"/>
    </source>
</evidence>
<name>Q7U4B9_PARMW</name>
<organism evidence="2 3">
    <name type="scientific">Parasynechococcus marenigrum (strain WH8102)</name>
    <dbReference type="NCBI Taxonomy" id="84588"/>
    <lineage>
        <taxon>Bacteria</taxon>
        <taxon>Bacillati</taxon>
        <taxon>Cyanobacteriota</taxon>
        <taxon>Cyanophyceae</taxon>
        <taxon>Synechococcales</taxon>
        <taxon>Prochlorococcaceae</taxon>
        <taxon>Parasynechococcus</taxon>
        <taxon>Parasynechococcus marenigrum</taxon>
    </lineage>
</organism>
<keyword evidence="1" id="KW-0732">Signal</keyword>
<protein>
    <submittedName>
        <fullName evidence="2">Conserved hypothetical</fullName>
    </submittedName>
</protein>
<dbReference type="EMBL" id="BX569694">
    <property type="protein sequence ID" value="CAE08667.1"/>
    <property type="molecule type" value="Genomic_DNA"/>
</dbReference>
<dbReference type="Proteomes" id="UP000001422">
    <property type="component" value="Chromosome"/>
</dbReference>